<gene>
    <name evidence="2" type="ORF">COV53_05800</name>
</gene>
<feature type="domain" description="NIF system FeS cluster assembly NifU N-terminal" evidence="1">
    <location>
        <begin position="5"/>
        <end position="135"/>
    </location>
</feature>
<organism evidence="2 3">
    <name type="scientific">Candidatus Gottesmanbacteria bacterium CG11_big_fil_rev_8_21_14_0_20_37_11</name>
    <dbReference type="NCBI Taxonomy" id="1974575"/>
    <lineage>
        <taxon>Bacteria</taxon>
        <taxon>Candidatus Gottesmaniibacteriota</taxon>
    </lineage>
</organism>
<sequence length="140" mass="15630">MDNIYREVILDHYKNPRNFGKMQKANASYEEHNPLCGDKIIIQVKLNKNDPGLSNLSNKSAFIRQNRTISDIRFSGEGCAISVASASMLTELVTGKSIKDVAKITTKDILNMLGIKLTPTRLKCALLPLEILQRTLTLVK</sequence>
<name>A0A2H0NGA1_9BACT</name>
<dbReference type="EMBL" id="PCWS01000131">
    <property type="protein sequence ID" value="PIR07923.1"/>
    <property type="molecule type" value="Genomic_DNA"/>
</dbReference>
<dbReference type="NCBIfam" id="TIGR01994">
    <property type="entry name" value="SUF_scaf_2"/>
    <property type="match status" value="1"/>
</dbReference>
<comment type="caution">
    <text evidence="2">The sequence shown here is derived from an EMBL/GenBank/DDBJ whole genome shotgun (WGS) entry which is preliminary data.</text>
</comment>
<accession>A0A2H0NGA1</accession>
<dbReference type="PANTHER" id="PTHR10093">
    <property type="entry name" value="IRON-SULFUR CLUSTER ASSEMBLY ENZYME NIFU HOMOLOG"/>
    <property type="match status" value="1"/>
</dbReference>
<dbReference type="GO" id="GO:0016226">
    <property type="term" value="P:iron-sulfur cluster assembly"/>
    <property type="evidence" value="ECO:0007669"/>
    <property type="project" value="InterPro"/>
</dbReference>
<dbReference type="AlphaFoldDB" id="A0A2H0NGA1"/>
<dbReference type="GO" id="GO:0051536">
    <property type="term" value="F:iron-sulfur cluster binding"/>
    <property type="evidence" value="ECO:0007669"/>
    <property type="project" value="InterPro"/>
</dbReference>
<evidence type="ECO:0000259" key="1">
    <source>
        <dbReference type="Pfam" id="PF01592"/>
    </source>
</evidence>
<dbReference type="SUPFAM" id="SSF82649">
    <property type="entry name" value="SufE/NifU"/>
    <property type="match status" value="1"/>
</dbReference>
<protein>
    <submittedName>
        <fullName evidence="2">SUF system NifU family Fe-S cluster assembly protein</fullName>
    </submittedName>
</protein>
<reference evidence="2 3" key="1">
    <citation type="submission" date="2017-09" db="EMBL/GenBank/DDBJ databases">
        <title>Depth-based differentiation of microbial function through sediment-hosted aquifers and enrichment of novel symbionts in the deep terrestrial subsurface.</title>
        <authorList>
            <person name="Probst A.J."/>
            <person name="Ladd B."/>
            <person name="Jarett J.K."/>
            <person name="Geller-Mcgrath D.E."/>
            <person name="Sieber C.M."/>
            <person name="Emerson J.B."/>
            <person name="Anantharaman K."/>
            <person name="Thomas B.C."/>
            <person name="Malmstrom R."/>
            <person name="Stieglmeier M."/>
            <person name="Klingl A."/>
            <person name="Woyke T."/>
            <person name="Ryan C.M."/>
            <person name="Banfield J.F."/>
        </authorList>
    </citation>
    <scope>NUCLEOTIDE SEQUENCE [LARGE SCALE GENOMIC DNA]</scope>
    <source>
        <strain evidence="2">CG11_big_fil_rev_8_21_14_0_20_37_11</strain>
    </source>
</reference>
<dbReference type="Pfam" id="PF01592">
    <property type="entry name" value="NifU_N"/>
    <property type="match status" value="1"/>
</dbReference>
<dbReference type="CDD" id="cd06664">
    <property type="entry name" value="IscU_like"/>
    <property type="match status" value="1"/>
</dbReference>
<evidence type="ECO:0000313" key="3">
    <source>
        <dbReference type="Proteomes" id="UP000230707"/>
    </source>
</evidence>
<evidence type="ECO:0000313" key="2">
    <source>
        <dbReference type="EMBL" id="PIR07923.1"/>
    </source>
</evidence>
<dbReference type="GO" id="GO:0005506">
    <property type="term" value="F:iron ion binding"/>
    <property type="evidence" value="ECO:0007669"/>
    <property type="project" value="InterPro"/>
</dbReference>
<dbReference type="Gene3D" id="3.90.1010.10">
    <property type="match status" value="1"/>
</dbReference>
<dbReference type="Proteomes" id="UP000230707">
    <property type="component" value="Unassembled WGS sequence"/>
</dbReference>
<proteinExistence type="predicted"/>
<dbReference type="InterPro" id="IPR002871">
    <property type="entry name" value="NIF_FeS_clus_asmbl_NifU_N"/>
</dbReference>